<reference evidence="2 3" key="1">
    <citation type="journal article" date="2019" name="Nat. Ecol. Evol.">
        <title>Megaphylogeny resolves global patterns of mushroom evolution.</title>
        <authorList>
            <person name="Varga T."/>
            <person name="Krizsan K."/>
            <person name="Foldi C."/>
            <person name="Dima B."/>
            <person name="Sanchez-Garcia M."/>
            <person name="Sanchez-Ramirez S."/>
            <person name="Szollosi G.J."/>
            <person name="Szarkandi J.G."/>
            <person name="Papp V."/>
            <person name="Albert L."/>
            <person name="Andreopoulos W."/>
            <person name="Angelini C."/>
            <person name="Antonin V."/>
            <person name="Barry K.W."/>
            <person name="Bougher N.L."/>
            <person name="Buchanan P."/>
            <person name="Buyck B."/>
            <person name="Bense V."/>
            <person name="Catcheside P."/>
            <person name="Chovatia M."/>
            <person name="Cooper J."/>
            <person name="Damon W."/>
            <person name="Desjardin D."/>
            <person name="Finy P."/>
            <person name="Geml J."/>
            <person name="Haridas S."/>
            <person name="Hughes K."/>
            <person name="Justo A."/>
            <person name="Karasinski D."/>
            <person name="Kautmanova I."/>
            <person name="Kiss B."/>
            <person name="Kocsube S."/>
            <person name="Kotiranta H."/>
            <person name="LaButti K.M."/>
            <person name="Lechner B.E."/>
            <person name="Liimatainen K."/>
            <person name="Lipzen A."/>
            <person name="Lukacs Z."/>
            <person name="Mihaltcheva S."/>
            <person name="Morgado L.N."/>
            <person name="Niskanen T."/>
            <person name="Noordeloos M.E."/>
            <person name="Ohm R.A."/>
            <person name="Ortiz-Santana B."/>
            <person name="Ovrebo C."/>
            <person name="Racz N."/>
            <person name="Riley R."/>
            <person name="Savchenko A."/>
            <person name="Shiryaev A."/>
            <person name="Soop K."/>
            <person name="Spirin V."/>
            <person name="Szebenyi C."/>
            <person name="Tomsovsky M."/>
            <person name="Tulloss R.E."/>
            <person name="Uehling J."/>
            <person name="Grigoriev I.V."/>
            <person name="Vagvolgyi C."/>
            <person name="Papp T."/>
            <person name="Martin F.M."/>
            <person name="Miettinen O."/>
            <person name="Hibbett D.S."/>
            <person name="Nagy L.G."/>
        </authorList>
    </citation>
    <scope>NUCLEOTIDE SEQUENCE [LARGE SCALE GENOMIC DNA]</scope>
    <source>
        <strain evidence="2 3">CBS 166.37</strain>
    </source>
</reference>
<feature type="compositionally biased region" description="Pro residues" evidence="1">
    <location>
        <begin position="185"/>
        <end position="194"/>
    </location>
</feature>
<gene>
    <name evidence="2" type="ORF">BDQ12DRAFT_668528</name>
</gene>
<accession>A0A5C3LTL6</accession>
<name>A0A5C3LTL6_9AGAR</name>
<evidence type="ECO:0000256" key="1">
    <source>
        <dbReference type="SAM" id="MobiDB-lite"/>
    </source>
</evidence>
<proteinExistence type="predicted"/>
<sequence length="287" mass="31174">MSGIPENNPPAITAIDRKVPEIPWQKDNGHLIWLLLNAMEENNNRQAFLGKKFSSDIFISIHFIIQNTLGMSKAKICKQIGLKILPQHAAINAKVVGDCKTGEGLQGNEGEDKSAIMEFYIAGTGPDDSTPVFAQNLWGVGPNDPRTRWTQPPNNGIPDHLIDPALLGLAAAPSFSEEEDDDSPPSMPPSPMPHQPQSSLPRAFAADHTNALTVSAVPSLSQTPIVSAAGHRPKLSLASHEAVEKLTKNPPPSIPHKCTALESMLEISKNNFDFMHQEALLRHIHAK</sequence>
<evidence type="ECO:0000313" key="2">
    <source>
        <dbReference type="EMBL" id="TFK35436.1"/>
    </source>
</evidence>
<organism evidence="2 3">
    <name type="scientific">Crucibulum laeve</name>
    <dbReference type="NCBI Taxonomy" id="68775"/>
    <lineage>
        <taxon>Eukaryota</taxon>
        <taxon>Fungi</taxon>
        <taxon>Dikarya</taxon>
        <taxon>Basidiomycota</taxon>
        <taxon>Agaricomycotina</taxon>
        <taxon>Agaricomycetes</taxon>
        <taxon>Agaricomycetidae</taxon>
        <taxon>Agaricales</taxon>
        <taxon>Agaricineae</taxon>
        <taxon>Nidulariaceae</taxon>
        <taxon>Crucibulum</taxon>
    </lineage>
</organism>
<dbReference type="Proteomes" id="UP000308652">
    <property type="component" value="Unassembled WGS sequence"/>
</dbReference>
<protein>
    <submittedName>
        <fullName evidence="2">Uncharacterized protein</fullName>
    </submittedName>
</protein>
<keyword evidence="3" id="KW-1185">Reference proteome</keyword>
<dbReference type="EMBL" id="ML213621">
    <property type="protein sequence ID" value="TFK35436.1"/>
    <property type="molecule type" value="Genomic_DNA"/>
</dbReference>
<dbReference type="AlphaFoldDB" id="A0A5C3LTL6"/>
<dbReference type="OrthoDB" id="3211402at2759"/>
<evidence type="ECO:0000313" key="3">
    <source>
        <dbReference type="Proteomes" id="UP000308652"/>
    </source>
</evidence>
<feature type="region of interest" description="Disordered" evidence="1">
    <location>
        <begin position="174"/>
        <end position="201"/>
    </location>
</feature>